<dbReference type="Gene3D" id="2.60.40.4300">
    <property type="match status" value="2"/>
</dbReference>
<dbReference type="InterPro" id="IPR022263">
    <property type="entry name" value="KxYKxGKxW"/>
</dbReference>
<dbReference type="Gene3D" id="3.10.20.470">
    <property type="match status" value="1"/>
</dbReference>
<evidence type="ECO:0000313" key="10">
    <source>
        <dbReference type="Proteomes" id="UP000763447"/>
    </source>
</evidence>
<accession>A0ABX1KYY9</accession>
<comment type="caution">
    <text evidence="9">The sequence shown here is derived from an EMBL/GenBank/DDBJ whole genome shotgun (WGS) entry which is preliminary data.</text>
</comment>
<evidence type="ECO:0000256" key="3">
    <source>
        <dbReference type="ARBA" id="ARBA00022729"/>
    </source>
</evidence>
<dbReference type="InterPro" id="IPR019931">
    <property type="entry name" value="LPXTG_anchor"/>
</dbReference>
<dbReference type="Pfam" id="PF17966">
    <property type="entry name" value="Muc_B2"/>
    <property type="match status" value="2"/>
</dbReference>
<evidence type="ECO:0000256" key="7">
    <source>
        <dbReference type="SAM" id="SignalP"/>
    </source>
</evidence>
<feature type="transmembrane region" description="Helical" evidence="6">
    <location>
        <begin position="1172"/>
        <end position="1191"/>
    </location>
</feature>
<evidence type="ECO:0000256" key="4">
    <source>
        <dbReference type="ARBA" id="ARBA00023088"/>
    </source>
</evidence>
<evidence type="ECO:0000256" key="2">
    <source>
        <dbReference type="ARBA" id="ARBA00022525"/>
    </source>
</evidence>
<dbReference type="InterPro" id="IPR041558">
    <property type="entry name" value="MucBP_2"/>
</dbReference>
<protein>
    <submittedName>
        <fullName evidence="9">KxYKxGKxW signal peptide domain-containing protein</fullName>
    </submittedName>
</protein>
<gene>
    <name evidence="9" type="ORF">HC026_09485</name>
</gene>
<feature type="compositionally biased region" description="Polar residues" evidence="5">
    <location>
        <begin position="1044"/>
        <end position="1086"/>
    </location>
</feature>
<feature type="compositionally biased region" description="Polar residues" evidence="5">
    <location>
        <begin position="1154"/>
        <end position="1170"/>
    </location>
</feature>
<feature type="compositionally biased region" description="Low complexity" evidence="5">
    <location>
        <begin position="1120"/>
        <end position="1153"/>
    </location>
</feature>
<dbReference type="Proteomes" id="UP000763447">
    <property type="component" value="Unassembled WGS sequence"/>
</dbReference>
<keyword evidence="4" id="KW-0572">Peptidoglycan-anchor</keyword>
<reference evidence="9 10" key="1">
    <citation type="submission" date="2020-04" db="EMBL/GenBank/DDBJ databases">
        <title>A novel species of genus Lactobacillus that was isolated from fermented food Zha-chili.</title>
        <authorList>
            <person name="Zhang Z."/>
        </authorList>
    </citation>
    <scope>NUCLEOTIDE SEQUENCE [LARGE SCALE GENOMIC DNA]</scope>
    <source>
        <strain evidence="10">HBUAS51383</strain>
    </source>
</reference>
<keyword evidence="2" id="KW-0964">Secreted</keyword>
<feature type="domain" description="Gram-positive cocci surface proteins LPxTG" evidence="8">
    <location>
        <begin position="1162"/>
        <end position="1199"/>
    </location>
</feature>
<dbReference type="Pfam" id="PF19258">
    <property type="entry name" value="KxYKxGKxW_sig"/>
    <property type="match status" value="1"/>
</dbReference>
<dbReference type="EMBL" id="JAAXLJ010000018">
    <property type="protein sequence ID" value="NLR19142.1"/>
    <property type="molecule type" value="Genomic_DNA"/>
</dbReference>
<dbReference type="Gene3D" id="2.60.120.200">
    <property type="match status" value="1"/>
</dbReference>
<sequence length="1199" mass="124293">MSKNNLKSPFIEKKHRVKLYKKGTEWVAMGMTLATLAGISFATSTTAHAAGTDSDPVSTTSQTVPTTQSNGTTDSSDSNAGNSSTSTPTTATEQPQSTSTTAQTAALAEPTPEPAPEVATQTTNSIVTTTDQSNTASTDPANTGHTNTSPSVVTGDKVSTSFVTGGSDGKILPTISSDTTDLTDPTTKNHVNNGAVVAKDAVDFNTDFSLNATVNIKWDAATMGNWLGGDGTAVSFQPVSTSDALTKGQTGGKMGLVQNVPGTTSYIISTDAIGASPSTSDGIKYQNPHNDWVIYQAGSDSSQATGGVYDTGIVRPAGTSTGSLTYTFDVKYTVDNKQLVTNVREGGADGTIVKTFTKTIGDDQIGQNYVLGVTAATASSKAAYSVTINNYTYVPADAKLNITSNMPDVAQSGINGTTGQVIAFYQPGTTAPTTDNAGNAVSVAYAVPVVQGYHLSTSQFITLASGGENNIALNYVGDSVKAAVTIPTNKGDKIVANVSGTVGKTVTVSVPSMQGYTSDKSTVTANVNSDGSITVVTPDAQTGDAGYVTYTGNPVTADVSVPSNKGAQTVKGVTGKVGDTVQVTVPTLDGYTPDKTTVVATINPNGTITVNTPDAQTDDANFVTYKADTQTLNVKVGNQVWTTTGPSDSAVNYDEAKITALIPKGYTIEGSYTKLSDLLKAYAPANFDHDTTKDQSYTILLTHALTYQSENTTRTIHFVNQNGDTVSPDVVQTVTWVQPVDAVTGEPIDSYSPMGWYTSLTAPTVSGYTADNPNVTELKLTNSDAPANTDDVTVTYTGDQQTVIVKVGDKTWTTTGQSGDPVNYDVPAILALIPDGYAIDGQYGQTTFDNLIGVANHHFDTDTTKDQTITVPLAEKQIIQTVQTTRTIHFVDSHGNTVSPDVVQTVTWTRPVGAVTGDPTDAYTPMDWYTALESPTVTGYTPNIASVAADSPMITDVKPANAKDITVVYTGNQITGNVSIPSNLGPQTVDNVTGQVGETVTVNVPPIDGYTADKSTVVATVNPDGTITVNAPKAKPGDAGYVTYTANSTNGGSTGQPGNNDNTGDADNIPQTGNETLPTDSTTQPENVPAEGSDNGTATTPQNETGTTQVGNQATGHNMTATNSTVSTGASSATGQATTTQLSESTTTSGQSTAENTASGQLPQTNEQSQEVATTSLLGLMMLSLLGLFGIRRKRTDEK</sequence>
<dbReference type="NCBIfam" id="TIGR01167">
    <property type="entry name" value="LPXTG_anchor"/>
    <property type="match status" value="1"/>
</dbReference>
<feature type="compositionally biased region" description="Low complexity" evidence="5">
    <location>
        <begin position="52"/>
        <end position="123"/>
    </location>
</feature>
<dbReference type="Pfam" id="PF17965">
    <property type="entry name" value="MucBP_2"/>
    <property type="match status" value="1"/>
</dbReference>
<name>A0ABX1KYY9_9LACO</name>
<feature type="signal peptide" evidence="7">
    <location>
        <begin position="1"/>
        <end position="49"/>
    </location>
</feature>
<keyword evidence="3 7" id="KW-0732">Signal</keyword>
<evidence type="ECO:0000256" key="5">
    <source>
        <dbReference type="SAM" id="MobiDB-lite"/>
    </source>
</evidence>
<dbReference type="RefSeq" id="WP_168925732.1">
    <property type="nucleotide sequence ID" value="NZ_JAAXLJ010000018.1"/>
</dbReference>
<organism evidence="9 10">
    <name type="scientific">Secundilactobacillus angelensis</name>
    <dbReference type="NCBI Taxonomy" id="2722706"/>
    <lineage>
        <taxon>Bacteria</taxon>
        <taxon>Bacillati</taxon>
        <taxon>Bacillota</taxon>
        <taxon>Bacilli</taxon>
        <taxon>Lactobacillales</taxon>
        <taxon>Lactobacillaceae</taxon>
        <taxon>Secundilactobacillus</taxon>
    </lineage>
</organism>
<evidence type="ECO:0000256" key="1">
    <source>
        <dbReference type="ARBA" id="ARBA00022512"/>
    </source>
</evidence>
<keyword evidence="1" id="KW-0134">Cell wall</keyword>
<evidence type="ECO:0000313" key="9">
    <source>
        <dbReference type="EMBL" id="NLR19142.1"/>
    </source>
</evidence>
<dbReference type="Pfam" id="PF00746">
    <property type="entry name" value="Gram_pos_anchor"/>
    <property type="match status" value="1"/>
</dbReference>
<proteinExistence type="predicted"/>
<feature type="region of interest" description="Disordered" evidence="5">
    <location>
        <begin position="1029"/>
        <end position="1170"/>
    </location>
</feature>
<keyword evidence="6" id="KW-1133">Transmembrane helix</keyword>
<feature type="chain" id="PRO_5047111525" evidence="7">
    <location>
        <begin position="50"/>
        <end position="1199"/>
    </location>
</feature>
<feature type="compositionally biased region" description="Polar residues" evidence="5">
    <location>
        <begin position="1094"/>
        <end position="1119"/>
    </location>
</feature>
<keyword evidence="6" id="KW-0472">Membrane</keyword>
<keyword evidence="6" id="KW-0812">Transmembrane</keyword>
<keyword evidence="10" id="KW-1185">Reference proteome</keyword>
<feature type="region of interest" description="Disordered" evidence="5">
    <location>
        <begin position="48"/>
        <end position="155"/>
    </location>
</feature>
<feature type="compositionally biased region" description="Polar residues" evidence="5">
    <location>
        <begin position="124"/>
        <end position="155"/>
    </location>
</feature>
<dbReference type="NCBIfam" id="TIGR03715">
    <property type="entry name" value="KxYKxGKxW"/>
    <property type="match status" value="1"/>
</dbReference>
<evidence type="ECO:0000256" key="6">
    <source>
        <dbReference type="SAM" id="Phobius"/>
    </source>
</evidence>
<dbReference type="PROSITE" id="PS50847">
    <property type="entry name" value="GRAM_POS_ANCHORING"/>
    <property type="match status" value="1"/>
</dbReference>
<evidence type="ECO:0000259" key="8">
    <source>
        <dbReference type="PROSITE" id="PS50847"/>
    </source>
</evidence>
<dbReference type="InterPro" id="IPR041495">
    <property type="entry name" value="Mub_B2"/>
</dbReference>